<keyword evidence="5" id="KW-1185">Reference proteome</keyword>
<comment type="caution">
    <text evidence="4">The sequence shown here is derived from an EMBL/GenBank/DDBJ whole genome shotgun (WGS) entry which is preliminary data.</text>
</comment>
<dbReference type="Gene3D" id="3.40.50.1000">
    <property type="entry name" value="HAD superfamily/HAD-like"/>
    <property type="match status" value="1"/>
</dbReference>
<dbReference type="PANTHER" id="PTHR43316:SF3">
    <property type="entry name" value="HALOACID DEHALOGENASE, TYPE II (AFU_ORTHOLOGUE AFUA_2G07750)-RELATED"/>
    <property type="match status" value="1"/>
</dbReference>
<dbReference type="GO" id="GO:0018784">
    <property type="term" value="F:(S)-2-haloacid dehalogenase activity"/>
    <property type="evidence" value="ECO:0007669"/>
    <property type="project" value="UniProtKB-UniRule"/>
</dbReference>
<dbReference type="NCBIfam" id="TIGR01428">
    <property type="entry name" value="HAD_type_II"/>
    <property type="match status" value="1"/>
</dbReference>
<keyword evidence="2 3" id="KW-0378">Hydrolase</keyword>
<dbReference type="Gene3D" id="1.10.150.240">
    <property type="entry name" value="Putative phosphatase, domain 2"/>
    <property type="match status" value="1"/>
</dbReference>
<evidence type="ECO:0000256" key="1">
    <source>
        <dbReference type="ARBA" id="ARBA00008106"/>
    </source>
</evidence>
<dbReference type="InterPro" id="IPR023198">
    <property type="entry name" value="PGP-like_dom2"/>
</dbReference>
<evidence type="ECO:0000313" key="4">
    <source>
        <dbReference type="EMBL" id="RVU29288.1"/>
    </source>
</evidence>
<dbReference type="PANTHER" id="PTHR43316">
    <property type="entry name" value="HYDROLASE, HALOACID DELAHOGENASE-RELATED"/>
    <property type="match status" value="1"/>
</dbReference>
<dbReference type="RefSeq" id="WP_127695890.1">
    <property type="nucleotide sequence ID" value="NZ_SACQ01000011.1"/>
</dbReference>
<sequence>MALTLAFDVYGTLINTHGLVEKLHTLIGERASDFSATWRDKQLEYSFRRAVMGAYADFSICTRDALEYTCRLYQVDIDHVQKQHLLAAYTQLPAFPDTREALQQLAQLEHRLFAFSNGSEHSVRQLLLSADVLHCFHGVVSAAEVSTFKPNPTVYQHFLETTASNAKTTWLISSNPFDIIGAEQAGFSTAWIQRDSRQVFDPWGTEPTAVFADLTELLTQLS</sequence>
<gene>
    <name evidence="4" type="ORF">EOE65_16820</name>
</gene>
<evidence type="ECO:0000256" key="3">
    <source>
        <dbReference type="RuleBase" id="RU368077"/>
    </source>
</evidence>
<comment type="similarity">
    <text evidence="1 3">Belongs to the HAD-like hydrolase superfamily. S-2-haloalkanoic acid dehalogenase family.</text>
</comment>
<name>A0A437Q438_9GAMM</name>
<accession>A0A437Q438</accession>
<dbReference type="AlphaFoldDB" id="A0A437Q438"/>
<dbReference type="EMBL" id="SACQ01000011">
    <property type="protein sequence ID" value="RVU29288.1"/>
    <property type="molecule type" value="Genomic_DNA"/>
</dbReference>
<dbReference type="EC" id="3.8.1.2" evidence="3"/>
<dbReference type="SFLD" id="SFLDG01129">
    <property type="entry name" value="C1.5:_HAD__Beta-PGM__Phosphata"/>
    <property type="match status" value="1"/>
</dbReference>
<dbReference type="InterPro" id="IPR036412">
    <property type="entry name" value="HAD-like_sf"/>
</dbReference>
<dbReference type="CDD" id="cd02588">
    <property type="entry name" value="HAD_L2-DEX"/>
    <property type="match status" value="1"/>
</dbReference>
<comment type="catalytic activity">
    <reaction evidence="3">
        <text>an (S)-2-haloacid + H2O = a (2R)-2-hydroxycarboxylate + a halide anion + H(+)</text>
        <dbReference type="Rhea" id="RHEA:11192"/>
        <dbReference type="ChEBI" id="CHEBI:15377"/>
        <dbReference type="ChEBI" id="CHEBI:15378"/>
        <dbReference type="ChEBI" id="CHEBI:16042"/>
        <dbReference type="ChEBI" id="CHEBI:58314"/>
        <dbReference type="ChEBI" id="CHEBI:137405"/>
        <dbReference type="EC" id="3.8.1.2"/>
    </reaction>
</comment>
<dbReference type="InterPro" id="IPR023214">
    <property type="entry name" value="HAD_sf"/>
</dbReference>
<evidence type="ECO:0000256" key="2">
    <source>
        <dbReference type="ARBA" id="ARBA00022801"/>
    </source>
</evidence>
<dbReference type="InterPro" id="IPR051540">
    <property type="entry name" value="S-2-haloacid_dehalogenase"/>
</dbReference>
<evidence type="ECO:0000313" key="5">
    <source>
        <dbReference type="Proteomes" id="UP000282818"/>
    </source>
</evidence>
<organism evidence="4 5">
    <name type="scientific">Neptunomonas marina</name>
    <dbReference type="NCBI Taxonomy" id="1815562"/>
    <lineage>
        <taxon>Bacteria</taxon>
        <taxon>Pseudomonadati</taxon>
        <taxon>Pseudomonadota</taxon>
        <taxon>Gammaproteobacteria</taxon>
        <taxon>Oceanospirillales</taxon>
        <taxon>Oceanospirillaceae</taxon>
        <taxon>Neptunomonas</taxon>
    </lineage>
</organism>
<dbReference type="SUPFAM" id="SSF56784">
    <property type="entry name" value="HAD-like"/>
    <property type="match status" value="1"/>
</dbReference>
<dbReference type="InterPro" id="IPR006439">
    <property type="entry name" value="HAD-SF_hydro_IA"/>
</dbReference>
<dbReference type="Pfam" id="PF00702">
    <property type="entry name" value="Hydrolase"/>
    <property type="match status" value="1"/>
</dbReference>
<dbReference type="Proteomes" id="UP000282818">
    <property type="component" value="Unassembled WGS sequence"/>
</dbReference>
<proteinExistence type="inferred from homology"/>
<dbReference type="PRINTS" id="PR00413">
    <property type="entry name" value="HADHALOGNASE"/>
</dbReference>
<dbReference type="NCBIfam" id="TIGR01493">
    <property type="entry name" value="HAD-SF-IA-v2"/>
    <property type="match status" value="1"/>
</dbReference>
<protein>
    <recommendedName>
        <fullName evidence="3">(S)-2-haloacid dehalogenase</fullName>
        <ecNumber evidence="3">3.8.1.2</ecNumber>
    </recommendedName>
    <alternativeName>
        <fullName evidence="3">2-haloalkanoic acid dehalogenase</fullName>
    </alternativeName>
    <alternativeName>
        <fullName evidence="3">Halocarboxylic acid halidohydrolase</fullName>
    </alternativeName>
    <alternativeName>
        <fullName evidence="3">L-2-haloacid dehalogenase</fullName>
    </alternativeName>
</protein>
<comment type="function">
    <text evidence="3">Catalyzes the hydrolytic dehalogenation of small (S)-2-haloalkanoic acids to yield the corresponding (R)-2-hydroxyalkanoic acids.</text>
</comment>
<dbReference type="InterPro" id="IPR006328">
    <property type="entry name" value="2-HAD"/>
</dbReference>
<reference evidence="4 5" key="1">
    <citation type="submission" date="2019-01" db="EMBL/GenBank/DDBJ databases">
        <authorList>
            <person name="Chen W.-M."/>
        </authorList>
    </citation>
    <scope>NUCLEOTIDE SEQUENCE [LARGE SCALE GENOMIC DNA]</scope>
    <source>
        <strain evidence="4 5">HPM-16</strain>
    </source>
</reference>
<dbReference type="SFLD" id="SFLDS00003">
    <property type="entry name" value="Haloacid_Dehalogenase"/>
    <property type="match status" value="1"/>
</dbReference>